<dbReference type="AlphaFoldDB" id="A0A8D9CSX9"/>
<evidence type="ECO:0000313" key="3">
    <source>
        <dbReference type="Proteomes" id="UP000694005"/>
    </source>
</evidence>
<name>A0A8D9CSX9_BRACM</name>
<evidence type="ECO:0000256" key="1">
    <source>
        <dbReference type="SAM" id="Phobius"/>
    </source>
</evidence>
<feature type="transmembrane region" description="Helical" evidence="1">
    <location>
        <begin position="78"/>
        <end position="98"/>
    </location>
</feature>
<sequence length="120" mass="13742">MKVTNLCFLAKKQLDLSKETIGKSVMSKALTLAKKQLESLSLSALIRKKQSTHNFLYIIIYIVLTSIIKNISYPNFVVVYLSPLLIKLILHKLLFYSLKKIKAIQTIKTPKSKIPKRTNH</sequence>
<keyword evidence="1" id="KW-0812">Transmembrane</keyword>
<feature type="transmembrane region" description="Helical" evidence="1">
    <location>
        <begin position="55"/>
        <end position="72"/>
    </location>
</feature>
<proteinExistence type="predicted"/>
<keyword evidence="1" id="KW-1133">Transmembrane helix</keyword>
<accession>A0A8D9CSX9</accession>
<organism evidence="2 3">
    <name type="scientific">Brassica campestris</name>
    <name type="common">Field mustard</name>
    <dbReference type="NCBI Taxonomy" id="3711"/>
    <lineage>
        <taxon>Eukaryota</taxon>
        <taxon>Viridiplantae</taxon>
        <taxon>Streptophyta</taxon>
        <taxon>Embryophyta</taxon>
        <taxon>Tracheophyta</taxon>
        <taxon>Spermatophyta</taxon>
        <taxon>Magnoliopsida</taxon>
        <taxon>eudicotyledons</taxon>
        <taxon>Gunneridae</taxon>
        <taxon>Pentapetalae</taxon>
        <taxon>rosids</taxon>
        <taxon>malvids</taxon>
        <taxon>Brassicales</taxon>
        <taxon>Brassicaceae</taxon>
        <taxon>Brassiceae</taxon>
        <taxon>Brassica</taxon>
    </lineage>
</organism>
<dbReference type="Gramene" id="A09p26700.2_BraZ1">
    <property type="protein sequence ID" value="A09p26700.2_BraZ1.CDS.1"/>
    <property type="gene ID" value="A09g26700.2_BraZ1"/>
</dbReference>
<dbReference type="EMBL" id="LS974625">
    <property type="protein sequence ID" value="CAG7862203.1"/>
    <property type="molecule type" value="Genomic_DNA"/>
</dbReference>
<gene>
    <name evidence="2" type="ORF">BRAPAZ1V2_A09P26700.2</name>
</gene>
<evidence type="ECO:0000313" key="2">
    <source>
        <dbReference type="EMBL" id="CAG7862203.1"/>
    </source>
</evidence>
<reference evidence="2 3" key="1">
    <citation type="submission" date="2021-07" db="EMBL/GenBank/DDBJ databases">
        <authorList>
            <consortium name="Genoscope - CEA"/>
            <person name="William W."/>
        </authorList>
    </citation>
    <scope>NUCLEOTIDE SEQUENCE [LARGE SCALE GENOMIC DNA]</scope>
</reference>
<protein>
    <submittedName>
        <fullName evidence="2">Uncharacterized protein</fullName>
    </submittedName>
</protein>
<dbReference type="Proteomes" id="UP000694005">
    <property type="component" value="Chromosome A09"/>
</dbReference>
<keyword evidence="1" id="KW-0472">Membrane</keyword>